<accession>A0ACC0HZ20</accession>
<evidence type="ECO:0000313" key="1">
    <source>
        <dbReference type="EMBL" id="KAI8018872.1"/>
    </source>
</evidence>
<dbReference type="Proteomes" id="UP001060215">
    <property type="component" value="Chromosome 2"/>
</dbReference>
<reference evidence="1 2" key="1">
    <citation type="journal article" date="2022" name="Plant J.">
        <title>Chromosome-level genome of Camellia lanceoleosa provides a valuable resource for understanding genome evolution and self-incompatibility.</title>
        <authorList>
            <person name="Gong W."/>
            <person name="Xiao S."/>
            <person name="Wang L."/>
            <person name="Liao Z."/>
            <person name="Chang Y."/>
            <person name="Mo W."/>
            <person name="Hu G."/>
            <person name="Li W."/>
            <person name="Zhao G."/>
            <person name="Zhu H."/>
            <person name="Hu X."/>
            <person name="Ji K."/>
            <person name="Xiang X."/>
            <person name="Song Q."/>
            <person name="Yuan D."/>
            <person name="Jin S."/>
            <person name="Zhang L."/>
        </authorList>
    </citation>
    <scope>NUCLEOTIDE SEQUENCE [LARGE SCALE GENOMIC DNA]</scope>
    <source>
        <strain evidence="1">SQ_2022a</strain>
    </source>
</reference>
<name>A0ACC0HZ20_9ERIC</name>
<comment type="caution">
    <text evidence="1">The sequence shown here is derived from an EMBL/GenBank/DDBJ whole genome shotgun (WGS) entry which is preliminary data.</text>
</comment>
<keyword evidence="2" id="KW-1185">Reference proteome</keyword>
<dbReference type="EMBL" id="CM045759">
    <property type="protein sequence ID" value="KAI8018872.1"/>
    <property type="molecule type" value="Genomic_DNA"/>
</dbReference>
<organism evidence="1 2">
    <name type="scientific">Camellia lanceoleosa</name>
    <dbReference type="NCBI Taxonomy" id="1840588"/>
    <lineage>
        <taxon>Eukaryota</taxon>
        <taxon>Viridiplantae</taxon>
        <taxon>Streptophyta</taxon>
        <taxon>Embryophyta</taxon>
        <taxon>Tracheophyta</taxon>
        <taxon>Spermatophyta</taxon>
        <taxon>Magnoliopsida</taxon>
        <taxon>eudicotyledons</taxon>
        <taxon>Gunneridae</taxon>
        <taxon>Pentapetalae</taxon>
        <taxon>asterids</taxon>
        <taxon>Ericales</taxon>
        <taxon>Theaceae</taxon>
        <taxon>Camellia</taxon>
    </lineage>
</organism>
<evidence type="ECO:0000313" key="2">
    <source>
        <dbReference type="Proteomes" id="UP001060215"/>
    </source>
</evidence>
<protein>
    <submittedName>
        <fullName evidence="1">GTPase HflX</fullName>
    </submittedName>
</protein>
<proteinExistence type="predicted"/>
<gene>
    <name evidence="1" type="ORF">LOK49_LG04G00410</name>
</gene>
<sequence>RAMLHPHASMHNIRVHNILIIKIFVISETMLYIFTSGNPCDARKNRLYIFYGLVCSLFTIIYLWGEKENHEQLFSNYDGISYDKSYLKITLLMFDCSVFLDPVVAEATLDFRNLNNKKLLTNFPYITSSDIHFFYSSLPFYYFFVIPRPKHYNQIKVLFDLESASVACSLATVDDSTKGKGVHVQEGNDYDGLDDIWKEMTVALECSKMKNGKEFLLTDTIGFIQKLPTTLVAAFRATLEEISESSLLVYVVDISHPLAEQQIDAVDKVLSELDVASIPKLVWNQIDKASDPLKIKLEAEKRQDTVCISAINGDGLDEFCSAVQEKLKVNCNASCRS</sequence>
<feature type="non-terminal residue" evidence="1">
    <location>
        <position position="1"/>
    </location>
</feature>